<protein>
    <recommendedName>
        <fullName evidence="4">DUF4198 domain-containing protein</fullName>
    </recommendedName>
</protein>
<dbReference type="RefSeq" id="WP_101183897.1">
    <property type="nucleotide sequence ID" value="NZ_CP031218.1"/>
</dbReference>
<dbReference type="Pfam" id="PF10670">
    <property type="entry name" value="DUF4198"/>
    <property type="match status" value="1"/>
</dbReference>
<proteinExistence type="predicted"/>
<feature type="signal peptide" evidence="1">
    <location>
        <begin position="1"/>
        <end position="17"/>
    </location>
</feature>
<dbReference type="EMBL" id="NXIF01000014">
    <property type="protein sequence ID" value="PKI81503.1"/>
    <property type="molecule type" value="Genomic_DNA"/>
</dbReference>
<evidence type="ECO:0000313" key="3">
    <source>
        <dbReference type="Proteomes" id="UP000233248"/>
    </source>
</evidence>
<evidence type="ECO:0000313" key="2">
    <source>
        <dbReference type="EMBL" id="PKI81503.1"/>
    </source>
</evidence>
<gene>
    <name evidence="2" type="ORF">CP960_03790</name>
</gene>
<keyword evidence="3" id="KW-1185">Reference proteome</keyword>
<sequence length="230" mass="25625">MKKFTLALVLATSTMFAHQITAKKAENNTYKAQFWAHGKYQKFDARQLKGATAYDLNNNVIKTGIDYAKGTTLLTAKKPAMISLTFDAGYWVEGNNGYEAIKDPSKYKGIVYNSLKSIKYGKRYFQWNDSFLNPIGMKLEVIPLVNPLNIKVGEKLPVLVLKDGKALENAGFETSDYGDLNVKTNKYGIANIPVKNKGLQIIAAIYMDDEVSDINVNSITIQSSISFEVK</sequence>
<feature type="chain" id="PRO_5014599330" description="DUF4198 domain-containing protein" evidence="1">
    <location>
        <begin position="18"/>
        <end position="230"/>
    </location>
</feature>
<evidence type="ECO:0000256" key="1">
    <source>
        <dbReference type="SAM" id="SignalP"/>
    </source>
</evidence>
<dbReference type="Proteomes" id="UP000233248">
    <property type="component" value="Unassembled WGS sequence"/>
</dbReference>
<dbReference type="AlphaFoldDB" id="A0A2N1J4M4"/>
<dbReference type="OrthoDB" id="5360171at2"/>
<dbReference type="KEGG" id="ahs:AHALO_1783"/>
<name>A0A2N1J4M4_9BACT</name>
<reference evidence="2 3" key="1">
    <citation type="submission" date="2017-09" db="EMBL/GenBank/DDBJ databases">
        <title>Genomics of the genus Arcobacter.</title>
        <authorList>
            <person name="Perez-Cataluna A."/>
            <person name="Figueras M.J."/>
            <person name="Salas-Masso N."/>
        </authorList>
    </citation>
    <scope>NUCLEOTIDE SEQUENCE [LARGE SCALE GENOMIC DNA]</scope>
    <source>
        <strain evidence="2 3">DSM 18005</strain>
    </source>
</reference>
<organism evidence="2 3">
    <name type="scientific">Malaciobacter halophilus</name>
    <dbReference type="NCBI Taxonomy" id="197482"/>
    <lineage>
        <taxon>Bacteria</taxon>
        <taxon>Pseudomonadati</taxon>
        <taxon>Campylobacterota</taxon>
        <taxon>Epsilonproteobacteria</taxon>
        <taxon>Campylobacterales</taxon>
        <taxon>Arcobacteraceae</taxon>
        <taxon>Malaciobacter</taxon>
    </lineage>
</organism>
<accession>A0A2N1J4M4</accession>
<comment type="caution">
    <text evidence="2">The sequence shown here is derived from an EMBL/GenBank/DDBJ whole genome shotgun (WGS) entry which is preliminary data.</text>
</comment>
<keyword evidence="1" id="KW-0732">Signal</keyword>
<dbReference type="InterPro" id="IPR019613">
    <property type="entry name" value="DUF4198"/>
</dbReference>
<evidence type="ECO:0008006" key="4">
    <source>
        <dbReference type="Google" id="ProtNLM"/>
    </source>
</evidence>